<dbReference type="AlphaFoldDB" id="A0A085WR43"/>
<dbReference type="STRING" id="394096.DB31_5198"/>
<evidence type="ECO:0008006" key="3">
    <source>
        <dbReference type="Google" id="ProtNLM"/>
    </source>
</evidence>
<sequence>MMKNAWMAVGAVVLSILVGCGPVEAEENLPIEELAPENLAAIPDGTVMSPELMSAVLAKVPKPQGDMLQPAAACMAAKTCTNLGYNSCGSWSATYNCGSLSTCNTFDTACRDCQYSPDIGAVECTYLGGQNQGKNRYRVCFNSAGASCTEYEYTSTKVCGGCPD</sequence>
<gene>
    <name evidence="1" type="ORF">DB31_5198</name>
</gene>
<comment type="caution">
    <text evidence="1">The sequence shown here is derived from an EMBL/GenBank/DDBJ whole genome shotgun (WGS) entry which is preliminary data.</text>
</comment>
<dbReference type="PROSITE" id="PS51257">
    <property type="entry name" value="PROKAR_LIPOPROTEIN"/>
    <property type="match status" value="1"/>
</dbReference>
<dbReference type="EMBL" id="JMCB01000003">
    <property type="protein sequence ID" value="KFE70156.1"/>
    <property type="molecule type" value="Genomic_DNA"/>
</dbReference>
<evidence type="ECO:0000313" key="2">
    <source>
        <dbReference type="Proteomes" id="UP000028725"/>
    </source>
</evidence>
<dbReference type="OrthoDB" id="5382578at2"/>
<name>A0A085WR43_9BACT</name>
<dbReference type="Proteomes" id="UP000028725">
    <property type="component" value="Unassembled WGS sequence"/>
</dbReference>
<accession>A0A085WR43</accession>
<evidence type="ECO:0000313" key="1">
    <source>
        <dbReference type="EMBL" id="KFE70156.1"/>
    </source>
</evidence>
<reference evidence="1 2" key="1">
    <citation type="submission" date="2014-04" db="EMBL/GenBank/DDBJ databases">
        <title>Genome assembly of Hyalangium minutum DSM 14724.</title>
        <authorList>
            <person name="Sharma G."/>
            <person name="Subramanian S."/>
        </authorList>
    </citation>
    <scope>NUCLEOTIDE SEQUENCE [LARGE SCALE GENOMIC DNA]</scope>
    <source>
        <strain evidence="1 2">DSM 14724</strain>
    </source>
</reference>
<dbReference type="RefSeq" id="WP_044184873.1">
    <property type="nucleotide sequence ID" value="NZ_JMCB01000003.1"/>
</dbReference>
<protein>
    <recommendedName>
        <fullName evidence="3">Lipoprotein</fullName>
    </recommendedName>
</protein>
<proteinExistence type="predicted"/>
<keyword evidence="2" id="KW-1185">Reference proteome</keyword>
<organism evidence="1 2">
    <name type="scientific">Hyalangium minutum</name>
    <dbReference type="NCBI Taxonomy" id="394096"/>
    <lineage>
        <taxon>Bacteria</taxon>
        <taxon>Pseudomonadati</taxon>
        <taxon>Myxococcota</taxon>
        <taxon>Myxococcia</taxon>
        <taxon>Myxococcales</taxon>
        <taxon>Cystobacterineae</taxon>
        <taxon>Archangiaceae</taxon>
        <taxon>Hyalangium</taxon>
    </lineage>
</organism>